<dbReference type="Proteomes" id="UP000248079">
    <property type="component" value="Unassembled WGS sequence"/>
</dbReference>
<proteinExistence type="predicted"/>
<dbReference type="RefSeq" id="WP_110362452.1">
    <property type="nucleotide sequence ID" value="NZ_QFLI01000010.1"/>
</dbReference>
<organism evidence="1 2">
    <name type="scientific">Marinifilum breve</name>
    <dbReference type="NCBI Taxonomy" id="2184082"/>
    <lineage>
        <taxon>Bacteria</taxon>
        <taxon>Pseudomonadati</taxon>
        <taxon>Bacteroidota</taxon>
        <taxon>Bacteroidia</taxon>
        <taxon>Marinilabiliales</taxon>
        <taxon>Marinifilaceae</taxon>
    </lineage>
</organism>
<evidence type="ECO:0000313" key="2">
    <source>
        <dbReference type="Proteomes" id="UP000248079"/>
    </source>
</evidence>
<dbReference type="AlphaFoldDB" id="A0A2V4A6L3"/>
<name>A0A2V4A6L3_9BACT</name>
<gene>
    <name evidence="1" type="ORF">DF185_18625</name>
</gene>
<protein>
    <submittedName>
        <fullName evidence="1">Uncharacterized protein</fullName>
    </submittedName>
</protein>
<evidence type="ECO:0000313" key="1">
    <source>
        <dbReference type="EMBL" id="PXX97040.1"/>
    </source>
</evidence>
<sequence length="168" mass="19041">MFKIISVVIGIILAIVYAVNAAKLNKNKKEVIKLVEEGERLEAEGDLNKALSQYLYSLHKILDFGDLIDLSALGLLEQMKVYGGEIMNKIINIHPEDINKEAKEFFEIQGRIQEIVENTEYLDKDGDVTKEGERLVDIQKGKLKVLVDRIKETSTLKEKTVTPHSEMV</sequence>
<keyword evidence="2" id="KW-1185">Reference proteome</keyword>
<accession>A0A2V4A6L3</accession>
<comment type="caution">
    <text evidence="1">The sequence shown here is derived from an EMBL/GenBank/DDBJ whole genome shotgun (WGS) entry which is preliminary data.</text>
</comment>
<dbReference type="EMBL" id="QFLI01000010">
    <property type="protein sequence ID" value="PXX97040.1"/>
    <property type="molecule type" value="Genomic_DNA"/>
</dbReference>
<reference evidence="1 2" key="1">
    <citation type="submission" date="2018-05" db="EMBL/GenBank/DDBJ databases">
        <title>Marinifilum breve JC075T sp. nov., a marine bacterium isolated from Yongle Blue Hole in the South China Sea.</title>
        <authorList>
            <person name="Fu T."/>
        </authorList>
    </citation>
    <scope>NUCLEOTIDE SEQUENCE [LARGE SCALE GENOMIC DNA]</scope>
    <source>
        <strain evidence="1 2">JC075</strain>
    </source>
</reference>